<dbReference type="PANTHER" id="PTHR22950:SF705">
    <property type="entry name" value="AMINO ACID TRANSPORTER AVT1I-LIKE"/>
    <property type="match status" value="1"/>
</dbReference>
<organism evidence="8 9">
    <name type="scientific">Oldenlandia corymbosa var. corymbosa</name>
    <dbReference type="NCBI Taxonomy" id="529605"/>
    <lineage>
        <taxon>Eukaryota</taxon>
        <taxon>Viridiplantae</taxon>
        <taxon>Streptophyta</taxon>
        <taxon>Embryophyta</taxon>
        <taxon>Tracheophyta</taxon>
        <taxon>Spermatophyta</taxon>
        <taxon>Magnoliopsida</taxon>
        <taxon>eudicotyledons</taxon>
        <taxon>Gunneridae</taxon>
        <taxon>Pentapetalae</taxon>
        <taxon>asterids</taxon>
        <taxon>lamiids</taxon>
        <taxon>Gentianales</taxon>
        <taxon>Rubiaceae</taxon>
        <taxon>Rubioideae</taxon>
        <taxon>Spermacoceae</taxon>
        <taxon>Hedyotis-Oldenlandia complex</taxon>
        <taxon>Oldenlandia</taxon>
    </lineage>
</organism>
<feature type="transmembrane region" description="Helical" evidence="6">
    <location>
        <begin position="125"/>
        <end position="144"/>
    </location>
</feature>
<protein>
    <submittedName>
        <fullName evidence="8">OLC1v1009579C1</fullName>
    </submittedName>
</protein>
<evidence type="ECO:0000256" key="4">
    <source>
        <dbReference type="ARBA" id="ARBA00022989"/>
    </source>
</evidence>
<sequence>MDQQPENYQYTSITIPLLIGEVNIANDPSTKAKPEYNIVDSVTPGGSTSFYRTCLNVVNFLSGVGILALPYALVAGGWLSLTFLFVIASCAFYSGLLIRRCMDMDSSIRSFPDMGERAFGTKGRALVSFFMHTELYIGVTGFMILEGDNLNNIFPGVSFRIDGFVNIGGKESFVVLAALIILPTVWLKDLSLLSVVSGGGVLATLILVCSIVWNGAFDGIGFHKKGTLMNWKGIPTAISLFSLSSCSHPVFPSIYPSMSNPKQYSKVMIVSFFICTVTYAFIAIMGYLMFGQEVMSQISGIYQRFGYELMLIVGIVFVGIISAITGTYTALVELVRHYHF</sequence>
<feature type="transmembrane region" description="Helical" evidence="6">
    <location>
        <begin position="54"/>
        <end position="72"/>
    </location>
</feature>
<keyword evidence="9" id="KW-1185">Reference proteome</keyword>
<dbReference type="AlphaFoldDB" id="A0AAV1DPA3"/>
<name>A0AAV1DPA3_OLDCO</name>
<evidence type="ECO:0000256" key="1">
    <source>
        <dbReference type="ARBA" id="ARBA00004141"/>
    </source>
</evidence>
<dbReference type="Pfam" id="PF01490">
    <property type="entry name" value="Aa_trans"/>
    <property type="match status" value="1"/>
</dbReference>
<evidence type="ECO:0000256" key="6">
    <source>
        <dbReference type="SAM" id="Phobius"/>
    </source>
</evidence>
<accession>A0AAV1DPA3</accession>
<feature type="transmembrane region" description="Helical" evidence="6">
    <location>
        <begin position="267"/>
        <end position="289"/>
    </location>
</feature>
<feature type="transmembrane region" description="Helical" evidence="6">
    <location>
        <begin position="164"/>
        <end position="185"/>
    </location>
</feature>
<dbReference type="PANTHER" id="PTHR22950">
    <property type="entry name" value="AMINO ACID TRANSPORTER"/>
    <property type="match status" value="1"/>
</dbReference>
<dbReference type="InterPro" id="IPR013057">
    <property type="entry name" value="AA_transpt_TM"/>
</dbReference>
<evidence type="ECO:0000256" key="5">
    <source>
        <dbReference type="ARBA" id="ARBA00023136"/>
    </source>
</evidence>
<keyword evidence="4 6" id="KW-1133">Transmembrane helix</keyword>
<feature type="domain" description="Amino acid transporter transmembrane" evidence="7">
    <location>
        <begin position="47"/>
        <end position="328"/>
    </location>
</feature>
<evidence type="ECO:0000256" key="2">
    <source>
        <dbReference type="ARBA" id="ARBA00022692"/>
    </source>
</evidence>
<gene>
    <name evidence="8" type="ORF">OLC1_LOCUS17536</name>
</gene>
<feature type="transmembrane region" description="Helical" evidence="6">
    <location>
        <begin position="192"/>
        <end position="213"/>
    </location>
</feature>
<evidence type="ECO:0000256" key="3">
    <source>
        <dbReference type="ARBA" id="ARBA00022970"/>
    </source>
</evidence>
<keyword evidence="2 6" id="KW-0812">Transmembrane</keyword>
<feature type="transmembrane region" description="Helical" evidence="6">
    <location>
        <begin position="309"/>
        <end position="331"/>
    </location>
</feature>
<comment type="subcellular location">
    <subcellularLocation>
        <location evidence="1">Membrane</location>
        <topology evidence="1">Multi-pass membrane protein</topology>
    </subcellularLocation>
</comment>
<evidence type="ECO:0000313" key="8">
    <source>
        <dbReference type="EMBL" id="CAI9109706.1"/>
    </source>
</evidence>
<reference evidence="8" key="1">
    <citation type="submission" date="2023-03" db="EMBL/GenBank/DDBJ databases">
        <authorList>
            <person name="Julca I."/>
        </authorList>
    </citation>
    <scope>NUCLEOTIDE SEQUENCE</scope>
</reference>
<dbReference type="GO" id="GO:0015179">
    <property type="term" value="F:L-amino acid transmembrane transporter activity"/>
    <property type="evidence" value="ECO:0007669"/>
    <property type="project" value="TreeGrafter"/>
</dbReference>
<proteinExistence type="predicted"/>
<evidence type="ECO:0000313" key="9">
    <source>
        <dbReference type="Proteomes" id="UP001161247"/>
    </source>
</evidence>
<keyword evidence="5 6" id="KW-0472">Membrane</keyword>
<keyword evidence="3" id="KW-0029">Amino-acid transport</keyword>
<feature type="transmembrane region" description="Helical" evidence="6">
    <location>
        <begin position="233"/>
        <end position="255"/>
    </location>
</feature>
<evidence type="ECO:0000259" key="7">
    <source>
        <dbReference type="Pfam" id="PF01490"/>
    </source>
</evidence>
<keyword evidence="3" id="KW-0813">Transport</keyword>
<dbReference type="Proteomes" id="UP001161247">
    <property type="component" value="Chromosome 6"/>
</dbReference>
<feature type="transmembrane region" description="Helical" evidence="6">
    <location>
        <begin position="78"/>
        <end position="98"/>
    </location>
</feature>
<dbReference type="GO" id="GO:0005774">
    <property type="term" value="C:vacuolar membrane"/>
    <property type="evidence" value="ECO:0007669"/>
    <property type="project" value="TreeGrafter"/>
</dbReference>
<dbReference type="EMBL" id="OX459123">
    <property type="protein sequence ID" value="CAI9109706.1"/>
    <property type="molecule type" value="Genomic_DNA"/>
</dbReference>